<dbReference type="AlphaFoldDB" id="A0A9Q3CWI6"/>
<feature type="region of interest" description="Disordered" evidence="1">
    <location>
        <begin position="1"/>
        <end position="34"/>
    </location>
</feature>
<gene>
    <name evidence="2" type="ORF">O181_029407</name>
</gene>
<evidence type="ECO:0000313" key="3">
    <source>
        <dbReference type="Proteomes" id="UP000765509"/>
    </source>
</evidence>
<keyword evidence="3" id="KW-1185">Reference proteome</keyword>
<evidence type="ECO:0000256" key="1">
    <source>
        <dbReference type="SAM" id="MobiDB-lite"/>
    </source>
</evidence>
<dbReference type="Proteomes" id="UP000765509">
    <property type="component" value="Unassembled WGS sequence"/>
</dbReference>
<sequence>MPWPLEITGGHQPPPIRGFTSRSGKPLAQLNRPKSARTRSDAYMLLYTIMRILAQQFNGKCFMTPLCHLKSSTQDNYPFQRKASAPQSYNPSLLPGDNLRTPTAWLSRCWLCNSNNITPREYWPRILQGKFQGVVNHSKQFSGYQALQDSLDNYIYPYRKYLNNLCFIDPFGPIIIPLWKFKTHHSFLKLAISVLT</sequence>
<accession>A0A9Q3CWI6</accession>
<comment type="caution">
    <text evidence="2">The sequence shown here is derived from an EMBL/GenBank/DDBJ whole genome shotgun (WGS) entry which is preliminary data.</text>
</comment>
<proteinExistence type="predicted"/>
<reference evidence="2" key="1">
    <citation type="submission" date="2021-03" db="EMBL/GenBank/DDBJ databases">
        <title>Draft genome sequence of rust myrtle Austropuccinia psidii MF-1, a brazilian biotype.</title>
        <authorList>
            <person name="Quecine M.C."/>
            <person name="Pachon D.M.R."/>
            <person name="Bonatelli M.L."/>
            <person name="Correr F.H."/>
            <person name="Franceschini L.M."/>
            <person name="Leite T.F."/>
            <person name="Margarido G.R.A."/>
            <person name="Almeida C.A."/>
            <person name="Ferrarezi J.A."/>
            <person name="Labate C.A."/>
        </authorList>
    </citation>
    <scope>NUCLEOTIDE SEQUENCE</scope>
    <source>
        <strain evidence="2">MF-1</strain>
    </source>
</reference>
<dbReference type="EMBL" id="AVOT02010213">
    <property type="protein sequence ID" value="MBW0489692.1"/>
    <property type="molecule type" value="Genomic_DNA"/>
</dbReference>
<evidence type="ECO:0000313" key="2">
    <source>
        <dbReference type="EMBL" id="MBW0489692.1"/>
    </source>
</evidence>
<protein>
    <submittedName>
        <fullName evidence="2">Uncharacterized protein</fullName>
    </submittedName>
</protein>
<organism evidence="2 3">
    <name type="scientific">Austropuccinia psidii MF-1</name>
    <dbReference type="NCBI Taxonomy" id="1389203"/>
    <lineage>
        <taxon>Eukaryota</taxon>
        <taxon>Fungi</taxon>
        <taxon>Dikarya</taxon>
        <taxon>Basidiomycota</taxon>
        <taxon>Pucciniomycotina</taxon>
        <taxon>Pucciniomycetes</taxon>
        <taxon>Pucciniales</taxon>
        <taxon>Sphaerophragmiaceae</taxon>
        <taxon>Austropuccinia</taxon>
    </lineage>
</organism>
<name>A0A9Q3CWI6_9BASI</name>